<keyword evidence="1" id="KW-0808">Transferase</keyword>
<name>A0A4R6JP11_9ACTN</name>
<dbReference type="OrthoDB" id="3216820at2"/>
<dbReference type="GO" id="GO:0032259">
    <property type="term" value="P:methylation"/>
    <property type="evidence" value="ECO:0007669"/>
    <property type="project" value="UniProtKB-KW"/>
</dbReference>
<keyword evidence="2" id="KW-1185">Reference proteome</keyword>
<reference evidence="1 2" key="1">
    <citation type="submission" date="2019-03" db="EMBL/GenBank/DDBJ databases">
        <title>Sequencing the genomes of 1000 actinobacteria strains.</title>
        <authorList>
            <person name="Klenk H.-P."/>
        </authorList>
    </citation>
    <scope>NUCLEOTIDE SEQUENCE [LARGE SCALE GENOMIC DNA]</scope>
    <source>
        <strain evidence="1 2">DSM 43805</strain>
    </source>
</reference>
<dbReference type="Proteomes" id="UP000294901">
    <property type="component" value="Unassembled WGS sequence"/>
</dbReference>
<sequence length="270" mass="29541">MMSDPRGLDPTWPDPARRYNDLLGGKDNFAADRASSAEIAKHFPAIRVAARENRSFLLRAVRYLAADKGIRQFLDIGAGMPMSPGVHEIAQRVDPTARVLYVDHSELVAAHIRALAVSTEEGRSAFLHGDLRQPQHILTSPQLADALDMSQPVALILAAILHFCTDEDDPYSAVRTLIEALPPGSYVICSHATFDPVDERIRGRLTKLVDSAKHGPFQARTRDEIAKFLDGLDLEPPGLVSTIAWHPELDPAADGHEHEAISYAAVGRVP</sequence>
<dbReference type="GO" id="GO:0008168">
    <property type="term" value="F:methyltransferase activity"/>
    <property type="evidence" value="ECO:0007669"/>
    <property type="project" value="UniProtKB-KW"/>
</dbReference>
<dbReference type="InterPro" id="IPR029063">
    <property type="entry name" value="SAM-dependent_MTases_sf"/>
</dbReference>
<dbReference type="EMBL" id="SNWR01000001">
    <property type="protein sequence ID" value="TDO38233.1"/>
    <property type="molecule type" value="Genomic_DNA"/>
</dbReference>
<keyword evidence="1" id="KW-0489">Methyltransferase</keyword>
<dbReference type="Gene3D" id="3.40.50.150">
    <property type="entry name" value="Vaccinia Virus protein VP39"/>
    <property type="match status" value="1"/>
</dbReference>
<dbReference type="Pfam" id="PF04672">
    <property type="entry name" value="Methyltransf_19"/>
    <property type="match status" value="1"/>
</dbReference>
<dbReference type="RefSeq" id="WP_133872740.1">
    <property type="nucleotide sequence ID" value="NZ_SNWR01000001.1"/>
</dbReference>
<dbReference type="SUPFAM" id="SSF53335">
    <property type="entry name" value="S-adenosyl-L-methionine-dependent methyltransferases"/>
    <property type="match status" value="1"/>
</dbReference>
<dbReference type="AlphaFoldDB" id="A0A4R6JP11"/>
<organism evidence="1 2">
    <name type="scientific">Paractinoplanes brasiliensis</name>
    <dbReference type="NCBI Taxonomy" id="52695"/>
    <lineage>
        <taxon>Bacteria</taxon>
        <taxon>Bacillati</taxon>
        <taxon>Actinomycetota</taxon>
        <taxon>Actinomycetes</taxon>
        <taxon>Micromonosporales</taxon>
        <taxon>Micromonosporaceae</taxon>
        <taxon>Paractinoplanes</taxon>
    </lineage>
</organism>
<protein>
    <submittedName>
        <fullName evidence="1">S-adenosyl methyltransferase</fullName>
    </submittedName>
</protein>
<dbReference type="PIRSF" id="PIRSF017393">
    <property type="entry name" value="MTase_SAV2177"/>
    <property type="match status" value="1"/>
</dbReference>
<evidence type="ECO:0000313" key="1">
    <source>
        <dbReference type="EMBL" id="TDO38233.1"/>
    </source>
</evidence>
<gene>
    <name evidence="1" type="ORF">C8E87_1883</name>
</gene>
<comment type="caution">
    <text evidence="1">The sequence shown here is derived from an EMBL/GenBank/DDBJ whole genome shotgun (WGS) entry which is preliminary data.</text>
</comment>
<proteinExistence type="predicted"/>
<evidence type="ECO:0000313" key="2">
    <source>
        <dbReference type="Proteomes" id="UP000294901"/>
    </source>
</evidence>
<dbReference type="InterPro" id="IPR006764">
    <property type="entry name" value="SAM_dep_MeTrfase_SAV2177_type"/>
</dbReference>
<accession>A0A4R6JP11</accession>